<sequence>MEDPQHLQQILKKEFNAFQKIENVRLSNVPYGQRVQIGIRLADDSTRLVTYLCKSVPKLPAFQLEAQMHKVVLPALESLFDDVQKKINFTPRSYVSKSSLYLDYLPATGY</sequence>
<proteinExistence type="predicted"/>
<name>A0A484BEZ3_DRONA</name>
<dbReference type="Pfam" id="PF02958">
    <property type="entry name" value="EcKL"/>
    <property type="match status" value="1"/>
</dbReference>
<dbReference type="AlphaFoldDB" id="A0A484BEZ3"/>
<evidence type="ECO:0000313" key="1">
    <source>
        <dbReference type="EMBL" id="TDG46852.1"/>
    </source>
</evidence>
<dbReference type="EMBL" id="LSRL02000052">
    <property type="protein sequence ID" value="TDG46852.1"/>
    <property type="molecule type" value="Genomic_DNA"/>
</dbReference>
<comment type="caution">
    <text evidence="1">The sequence shown here is derived from an EMBL/GenBank/DDBJ whole genome shotgun (WGS) entry which is preliminary data.</text>
</comment>
<accession>A0A484BEZ3</accession>
<organism evidence="1 2">
    <name type="scientific">Drosophila navojoa</name>
    <name type="common">Fruit fly</name>
    <dbReference type="NCBI Taxonomy" id="7232"/>
    <lineage>
        <taxon>Eukaryota</taxon>
        <taxon>Metazoa</taxon>
        <taxon>Ecdysozoa</taxon>
        <taxon>Arthropoda</taxon>
        <taxon>Hexapoda</taxon>
        <taxon>Insecta</taxon>
        <taxon>Pterygota</taxon>
        <taxon>Neoptera</taxon>
        <taxon>Endopterygota</taxon>
        <taxon>Diptera</taxon>
        <taxon>Brachycera</taxon>
        <taxon>Muscomorpha</taxon>
        <taxon>Ephydroidea</taxon>
        <taxon>Drosophilidae</taxon>
        <taxon>Drosophila</taxon>
    </lineage>
</organism>
<gene>
    <name evidence="1" type="ORF">AWZ03_006736</name>
</gene>
<dbReference type="Proteomes" id="UP000295192">
    <property type="component" value="Unassembled WGS sequence"/>
</dbReference>
<protein>
    <submittedName>
        <fullName evidence="1">Uncharacterized protein</fullName>
    </submittedName>
</protein>
<keyword evidence="2" id="KW-1185">Reference proteome</keyword>
<dbReference type="InterPro" id="IPR004119">
    <property type="entry name" value="EcKL"/>
</dbReference>
<reference evidence="1 2" key="1">
    <citation type="journal article" date="2019" name="J. Hered.">
        <title>An Improved Genome Assembly for Drosophila navojoa, the Basal Species in the mojavensis Cluster.</title>
        <authorList>
            <person name="Vanderlinde T."/>
            <person name="Dupim E.G."/>
            <person name="Nazario-Yepiz N.O."/>
            <person name="Carvalho A.B."/>
        </authorList>
    </citation>
    <scope>NUCLEOTIDE SEQUENCE [LARGE SCALE GENOMIC DNA]</scope>
    <source>
        <strain evidence="1">Navoj_Jal97</strain>
        <tissue evidence="1">Whole organism</tissue>
    </source>
</reference>
<evidence type="ECO:0000313" key="2">
    <source>
        <dbReference type="Proteomes" id="UP000295192"/>
    </source>
</evidence>